<evidence type="ECO:0000256" key="3">
    <source>
        <dbReference type="ARBA" id="ARBA00022692"/>
    </source>
</evidence>
<feature type="compositionally biased region" description="Low complexity" evidence="10">
    <location>
        <begin position="481"/>
        <end position="493"/>
    </location>
</feature>
<proteinExistence type="inferred from homology"/>
<evidence type="ECO:0000256" key="9">
    <source>
        <dbReference type="RuleBase" id="RU003945"/>
    </source>
</evidence>
<feature type="transmembrane region" description="Helical" evidence="11">
    <location>
        <begin position="213"/>
        <end position="235"/>
    </location>
</feature>
<evidence type="ECO:0000256" key="7">
    <source>
        <dbReference type="ARBA" id="ARBA00023128"/>
    </source>
</evidence>
<keyword evidence="5" id="KW-0809">Transit peptide</keyword>
<evidence type="ECO:0000256" key="11">
    <source>
        <dbReference type="SAM" id="Phobius"/>
    </source>
</evidence>
<evidence type="ECO:0000256" key="2">
    <source>
        <dbReference type="ARBA" id="ARBA00009877"/>
    </source>
</evidence>
<feature type="region of interest" description="Disordered" evidence="10">
    <location>
        <begin position="472"/>
        <end position="500"/>
    </location>
</feature>
<keyword evidence="7" id="KW-0496">Mitochondrion</keyword>
<dbReference type="NCBIfam" id="TIGR03592">
    <property type="entry name" value="yidC_oxa1_cterm"/>
    <property type="match status" value="1"/>
</dbReference>
<dbReference type="GO" id="GO:0032977">
    <property type="term" value="F:membrane insertase activity"/>
    <property type="evidence" value="ECO:0007669"/>
    <property type="project" value="InterPro"/>
</dbReference>
<protein>
    <recommendedName>
        <fullName evidence="12">Membrane insertase YidC/Oxa/ALB C-terminal domain-containing protein</fullName>
    </recommendedName>
</protein>
<evidence type="ECO:0000313" key="14">
    <source>
        <dbReference type="Proteomes" id="UP001153712"/>
    </source>
</evidence>
<evidence type="ECO:0000259" key="12">
    <source>
        <dbReference type="Pfam" id="PF02096"/>
    </source>
</evidence>
<dbReference type="PANTHER" id="PTHR12428:SF66">
    <property type="entry name" value="MITOCHONDRIAL INNER MEMBRANE PROTEIN OXA1L"/>
    <property type="match status" value="1"/>
</dbReference>
<evidence type="ECO:0000313" key="13">
    <source>
        <dbReference type="EMBL" id="CAG9864608.1"/>
    </source>
</evidence>
<gene>
    <name evidence="13" type="ORF">PHYEVI_LOCUS10860</name>
</gene>
<keyword evidence="3 9" id="KW-0812">Transmembrane</keyword>
<dbReference type="CDD" id="cd20069">
    <property type="entry name" value="5TM_Oxa1-like"/>
    <property type="match status" value="1"/>
</dbReference>
<dbReference type="PANTHER" id="PTHR12428">
    <property type="entry name" value="OXA1"/>
    <property type="match status" value="1"/>
</dbReference>
<dbReference type="OrthoDB" id="2148490at2759"/>
<feature type="transmembrane region" description="Helical" evidence="11">
    <location>
        <begin position="335"/>
        <end position="354"/>
    </location>
</feature>
<feature type="transmembrane region" description="Helical" evidence="11">
    <location>
        <begin position="374"/>
        <end position="395"/>
    </location>
</feature>
<organism evidence="13 14">
    <name type="scientific">Phyllotreta striolata</name>
    <name type="common">Striped flea beetle</name>
    <name type="synonym">Crioceris striolata</name>
    <dbReference type="NCBI Taxonomy" id="444603"/>
    <lineage>
        <taxon>Eukaryota</taxon>
        <taxon>Metazoa</taxon>
        <taxon>Ecdysozoa</taxon>
        <taxon>Arthropoda</taxon>
        <taxon>Hexapoda</taxon>
        <taxon>Insecta</taxon>
        <taxon>Pterygota</taxon>
        <taxon>Neoptera</taxon>
        <taxon>Endopterygota</taxon>
        <taxon>Coleoptera</taxon>
        <taxon>Polyphaga</taxon>
        <taxon>Cucujiformia</taxon>
        <taxon>Chrysomeloidea</taxon>
        <taxon>Chrysomelidae</taxon>
        <taxon>Galerucinae</taxon>
        <taxon>Alticini</taxon>
        <taxon>Phyllotreta</taxon>
    </lineage>
</organism>
<evidence type="ECO:0000256" key="5">
    <source>
        <dbReference type="ARBA" id="ARBA00022946"/>
    </source>
</evidence>
<dbReference type="GO" id="GO:0005743">
    <property type="term" value="C:mitochondrial inner membrane"/>
    <property type="evidence" value="ECO:0007669"/>
    <property type="project" value="UniProtKB-SubCell"/>
</dbReference>
<name>A0A9N9XTJ6_PHYSR</name>
<sequence>MFRYCSTSTCQHFSRALKTISEQTKNPKYDGVVEQCLLNKSPRLWTKLIRNISQYRPNETETTSIDTNEPKNQKIKTELSKELLKLYTNAQTTFSKKKTLLWSSAAAVSVSESIPTNTDVSSTLTASDAKVEPAIEAKTEPVAPPEAASPLPVEPIPEPPSVPTLPEGFEDLVTQLSANGEPTLASLGMGGYTPVGMIQNCLQYLHCDLGMEWWAAIALGTLVARILMFPLVVIAQRNAAKMNNYLPQVQILQLKMTEARQCGNQFEAARYSQEMMTFMKEKGLNPLKNMIVPLAQMPVFVSFFVGLRRMANLPVDSLRTGGMWWFTDLTLPDQYFILPIITSVTLYATIELGADSAKLSAQNMQMMKYVLRALPVVILPFTVNFPGAILCYWVSTNFISLAQVGILKLPKVRRYFNIEASRKIDPQELPVKPKGFKQGLKDSWENMKIAKELEERRKLDELYFQRAGRGPMVKTYKHNPTKQTDSTKTTTTTPVSAKSR</sequence>
<dbReference type="EMBL" id="OU900101">
    <property type="protein sequence ID" value="CAG9864608.1"/>
    <property type="molecule type" value="Genomic_DNA"/>
</dbReference>
<evidence type="ECO:0000256" key="6">
    <source>
        <dbReference type="ARBA" id="ARBA00022989"/>
    </source>
</evidence>
<keyword evidence="8 11" id="KW-0472">Membrane</keyword>
<dbReference type="Pfam" id="PF02096">
    <property type="entry name" value="60KD_IMP"/>
    <property type="match status" value="1"/>
</dbReference>
<keyword evidence="4" id="KW-0999">Mitochondrion inner membrane</keyword>
<accession>A0A9N9XTJ6</accession>
<dbReference type="InterPro" id="IPR028055">
    <property type="entry name" value="YidC/Oxa/ALB_C"/>
</dbReference>
<keyword evidence="14" id="KW-1185">Reference proteome</keyword>
<evidence type="ECO:0000256" key="8">
    <source>
        <dbReference type="ARBA" id="ARBA00023136"/>
    </source>
</evidence>
<comment type="subcellular location">
    <subcellularLocation>
        <location evidence="9">Membrane</location>
        <topology evidence="9">Multi-pass membrane protein</topology>
    </subcellularLocation>
    <subcellularLocation>
        <location evidence="1">Mitochondrion inner membrane</location>
        <topology evidence="1">Multi-pass membrane protein</topology>
    </subcellularLocation>
</comment>
<evidence type="ECO:0000256" key="4">
    <source>
        <dbReference type="ARBA" id="ARBA00022792"/>
    </source>
</evidence>
<comment type="similarity">
    <text evidence="2 9">Belongs to the OXA1/ALB3/YidC family.</text>
</comment>
<dbReference type="InterPro" id="IPR001708">
    <property type="entry name" value="YidC/ALB3/OXA1/COX18"/>
</dbReference>
<dbReference type="GO" id="GO:0032979">
    <property type="term" value="P:protein insertion into mitochondrial inner membrane from matrix"/>
    <property type="evidence" value="ECO:0007669"/>
    <property type="project" value="TreeGrafter"/>
</dbReference>
<dbReference type="Proteomes" id="UP001153712">
    <property type="component" value="Chromosome 8"/>
</dbReference>
<keyword evidence="6 11" id="KW-1133">Transmembrane helix</keyword>
<reference evidence="13" key="1">
    <citation type="submission" date="2022-01" db="EMBL/GenBank/DDBJ databases">
        <authorList>
            <person name="King R."/>
        </authorList>
    </citation>
    <scope>NUCLEOTIDE SEQUENCE</scope>
</reference>
<evidence type="ECO:0000256" key="10">
    <source>
        <dbReference type="SAM" id="MobiDB-lite"/>
    </source>
</evidence>
<feature type="transmembrane region" description="Helical" evidence="11">
    <location>
        <begin position="289"/>
        <end position="307"/>
    </location>
</feature>
<dbReference type="AlphaFoldDB" id="A0A9N9XTJ6"/>
<feature type="domain" description="Membrane insertase YidC/Oxa/ALB C-terminal" evidence="12">
    <location>
        <begin position="213"/>
        <end position="404"/>
    </location>
</feature>
<evidence type="ECO:0000256" key="1">
    <source>
        <dbReference type="ARBA" id="ARBA00004448"/>
    </source>
</evidence>